<dbReference type="PROSITE" id="PS50060">
    <property type="entry name" value="MAM_2"/>
    <property type="match status" value="1"/>
</dbReference>
<feature type="compositionally biased region" description="Polar residues" evidence="1">
    <location>
        <begin position="144"/>
        <end position="154"/>
    </location>
</feature>
<evidence type="ECO:0000313" key="4">
    <source>
        <dbReference type="Proteomes" id="UP000828390"/>
    </source>
</evidence>
<organism evidence="3 4">
    <name type="scientific">Dreissena polymorpha</name>
    <name type="common">Zebra mussel</name>
    <name type="synonym">Mytilus polymorpha</name>
    <dbReference type="NCBI Taxonomy" id="45954"/>
    <lineage>
        <taxon>Eukaryota</taxon>
        <taxon>Metazoa</taxon>
        <taxon>Spiralia</taxon>
        <taxon>Lophotrochozoa</taxon>
        <taxon>Mollusca</taxon>
        <taxon>Bivalvia</taxon>
        <taxon>Autobranchia</taxon>
        <taxon>Heteroconchia</taxon>
        <taxon>Euheterodonta</taxon>
        <taxon>Imparidentia</taxon>
        <taxon>Neoheterodontei</taxon>
        <taxon>Myida</taxon>
        <taxon>Dreissenoidea</taxon>
        <taxon>Dreissenidae</taxon>
        <taxon>Dreissena</taxon>
    </lineage>
</organism>
<dbReference type="InterPro" id="IPR013320">
    <property type="entry name" value="ConA-like_dom_sf"/>
</dbReference>
<comment type="caution">
    <text evidence="3">The sequence shown here is derived from an EMBL/GenBank/DDBJ whole genome shotgun (WGS) entry which is preliminary data.</text>
</comment>
<proteinExistence type="predicted"/>
<dbReference type="PANTHER" id="PTHR23282:SF101">
    <property type="entry name" value="MAM DOMAIN-CONTAINING PROTEIN"/>
    <property type="match status" value="1"/>
</dbReference>
<feature type="domain" description="MAM" evidence="2">
    <location>
        <begin position="118"/>
        <end position="157"/>
    </location>
</feature>
<dbReference type="Gene3D" id="3.10.100.10">
    <property type="entry name" value="Mannose-Binding Protein A, subunit A"/>
    <property type="match status" value="1"/>
</dbReference>
<accession>A0A9D4G2R5</accession>
<evidence type="ECO:0000313" key="3">
    <source>
        <dbReference type="EMBL" id="KAH3809483.1"/>
    </source>
</evidence>
<dbReference type="Proteomes" id="UP000828390">
    <property type="component" value="Unassembled WGS sequence"/>
</dbReference>
<name>A0A9D4G2R5_DREPO</name>
<dbReference type="CDD" id="cd00037">
    <property type="entry name" value="CLECT"/>
    <property type="match status" value="1"/>
</dbReference>
<dbReference type="Gene3D" id="2.60.120.200">
    <property type="match status" value="1"/>
</dbReference>
<dbReference type="GO" id="GO:0016020">
    <property type="term" value="C:membrane"/>
    <property type="evidence" value="ECO:0007669"/>
    <property type="project" value="InterPro"/>
</dbReference>
<evidence type="ECO:0000259" key="2">
    <source>
        <dbReference type="PROSITE" id="PS50060"/>
    </source>
</evidence>
<protein>
    <recommendedName>
        <fullName evidence="2">MAM domain-containing protein</fullName>
    </recommendedName>
</protein>
<gene>
    <name evidence="3" type="ORF">DPMN_137854</name>
</gene>
<feature type="region of interest" description="Disordered" evidence="1">
    <location>
        <begin position="144"/>
        <end position="167"/>
    </location>
</feature>
<dbReference type="EMBL" id="JAIWYP010000006">
    <property type="protein sequence ID" value="KAH3809483.1"/>
    <property type="molecule type" value="Genomic_DNA"/>
</dbReference>
<sequence length="181" mass="20428">MFASRPGSDDCYLITDIKDMRDHDGASAECQKHQGHLERTQRLVFFWWEDQTDLDTNILSARPSSPDADGSEHCGDLWYGELNDDDCNEPFPYICEIPKSSLASSSSLDDFHAVQNKLNCTFDADFCQWSQVKNDYFDWTRHTGSTPTDETGPTTDHGGSGDKPLTLITLTDDYDSNKISR</sequence>
<reference evidence="3" key="1">
    <citation type="journal article" date="2019" name="bioRxiv">
        <title>The Genome of the Zebra Mussel, Dreissena polymorpha: A Resource for Invasive Species Research.</title>
        <authorList>
            <person name="McCartney M.A."/>
            <person name="Auch B."/>
            <person name="Kono T."/>
            <person name="Mallez S."/>
            <person name="Zhang Y."/>
            <person name="Obille A."/>
            <person name="Becker A."/>
            <person name="Abrahante J.E."/>
            <person name="Garbe J."/>
            <person name="Badalamenti J.P."/>
            <person name="Herman A."/>
            <person name="Mangelson H."/>
            <person name="Liachko I."/>
            <person name="Sullivan S."/>
            <person name="Sone E.D."/>
            <person name="Koren S."/>
            <person name="Silverstein K.A.T."/>
            <person name="Beckman K.B."/>
            <person name="Gohl D.M."/>
        </authorList>
    </citation>
    <scope>NUCLEOTIDE SEQUENCE</scope>
    <source>
        <strain evidence="3">Duluth1</strain>
        <tissue evidence="3">Whole animal</tissue>
    </source>
</reference>
<dbReference type="SUPFAM" id="SSF49899">
    <property type="entry name" value="Concanavalin A-like lectins/glucanases"/>
    <property type="match status" value="1"/>
</dbReference>
<dbReference type="InterPro" id="IPR016186">
    <property type="entry name" value="C-type_lectin-like/link_sf"/>
</dbReference>
<dbReference type="PANTHER" id="PTHR23282">
    <property type="entry name" value="APICAL ENDOSOMAL GLYCOPROTEIN PRECURSOR"/>
    <property type="match status" value="1"/>
</dbReference>
<keyword evidence="4" id="KW-1185">Reference proteome</keyword>
<dbReference type="Pfam" id="PF00629">
    <property type="entry name" value="MAM"/>
    <property type="match status" value="1"/>
</dbReference>
<reference evidence="3" key="2">
    <citation type="submission" date="2020-11" db="EMBL/GenBank/DDBJ databases">
        <authorList>
            <person name="McCartney M.A."/>
            <person name="Auch B."/>
            <person name="Kono T."/>
            <person name="Mallez S."/>
            <person name="Becker A."/>
            <person name="Gohl D.M."/>
            <person name="Silverstein K.A.T."/>
            <person name="Koren S."/>
            <person name="Bechman K.B."/>
            <person name="Herman A."/>
            <person name="Abrahante J.E."/>
            <person name="Garbe J."/>
        </authorList>
    </citation>
    <scope>NUCLEOTIDE SEQUENCE</scope>
    <source>
        <strain evidence="3">Duluth1</strain>
        <tissue evidence="3">Whole animal</tissue>
    </source>
</reference>
<dbReference type="InterPro" id="IPR016187">
    <property type="entry name" value="CTDL_fold"/>
</dbReference>
<dbReference type="InterPro" id="IPR051560">
    <property type="entry name" value="MAM_domain-containing"/>
</dbReference>
<dbReference type="InterPro" id="IPR000998">
    <property type="entry name" value="MAM_dom"/>
</dbReference>
<dbReference type="AlphaFoldDB" id="A0A9D4G2R5"/>
<evidence type="ECO:0000256" key="1">
    <source>
        <dbReference type="SAM" id="MobiDB-lite"/>
    </source>
</evidence>
<dbReference type="SUPFAM" id="SSF56436">
    <property type="entry name" value="C-type lectin-like"/>
    <property type="match status" value="1"/>
</dbReference>